<dbReference type="Proteomes" id="UP001058003">
    <property type="component" value="Chromosome"/>
</dbReference>
<keyword evidence="3" id="KW-1185">Reference proteome</keyword>
<feature type="region of interest" description="Disordered" evidence="1">
    <location>
        <begin position="153"/>
        <end position="193"/>
    </location>
</feature>
<dbReference type="RefSeq" id="WP_156089863.1">
    <property type="nucleotide sequence ID" value="NZ_CP073767.1"/>
</dbReference>
<evidence type="ECO:0008006" key="4">
    <source>
        <dbReference type="Google" id="ProtNLM"/>
    </source>
</evidence>
<accession>A0A9Q9IM07</accession>
<dbReference type="KEGG" id="daur:Daura_03875"/>
<proteinExistence type="predicted"/>
<protein>
    <recommendedName>
        <fullName evidence="4">CU044_5270 family protein</fullName>
    </recommendedName>
</protein>
<sequence>MSTTAPPSPRRWRWLIPAVVVLAVATVAGVAAGQRQSDGPSTWHDQASVARPHVPGPAKASGGSTPCKPADAGAPTQARSARDTDASGWLQLTAATLVTAPADTLTGEFTYVRLYEWASDMTAGADQVGRTTMRVSMSESWFAADGSAATITTTFPDGTASPGPNVPGGRTEREHAPTGAWHNRFPGEPSSDPQTLAGQLDLVQPARVGVQARIRALADIAREYALSCPVRAAALLVLAQSPVIWRGDVTDRAGRTGVAVSIDSTDGVSRETLVLDPVTGVLLTHEETLLRNPGKLAGPFPHLRSSTAYIETGRRSTAPA</sequence>
<dbReference type="OrthoDB" id="5176520at2"/>
<dbReference type="EMBL" id="CP073767">
    <property type="protein sequence ID" value="UWZ55395.1"/>
    <property type="molecule type" value="Genomic_DNA"/>
</dbReference>
<feature type="region of interest" description="Disordered" evidence="1">
    <location>
        <begin position="34"/>
        <end position="85"/>
    </location>
</feature>
<gene>
    <name evidence="2" type="ORF">Daura_03875</name>
</gene>
<evidence type="ECO:0000313" key="3">
    <source>
        <dbReference type="Proteomes" id="UP001058003"/>
    </source>
</evidence>
<organism evidence="2 3">
    <name type="scientific">Dactylosporangium aurantiacum</name>
    <dbReference type="NCBI Taxonomy" id="35754"/>
    <lineage>
        <taxon>Bacteria</taxon>
        <taxon>Bacillati</taxon>
        <taxon>Actinomycetota</taxon>
        <taxon>Actinomycetes</taxon>
        <taxon>Micromonosporales</taxon>
        <taxon>Micromonosporaceae</taxon>
        <taxon>Dactylosporangium</taxon>
    </lineage>
</organism>
<reference evidence="2" key="1">
    <citation type="submission" date="2021-04" db="EMBL/GenBank/DDBJ databases">
        <title>Dactylosporangium aurantiacum NRRL B-8018 full assembly.</title>
        <authorList>
            <person name="Hartkoorn R.C."/>
            <person name="Beaudoing E."/>
            <person name="Hot D."/>
        </authorList>
    </citation>
    <scope>NUCLEOTIDE SEQUENCE</scope>
    <source>
        <strain evidence="2">NRRL B-8018</strain>
    </source>
</reference>
<evidence type="ECO:0000256" key="1">
    <source>
        <dbReference type="SAM" id="MobiDB-lite"/>
    </source>
</evidence>
<dbReference type="AlphaFoldDB" id="A0A9Q9IM07"/>
<name>A0A9Q9IM07_9ACTN</name>
<feature type="compositionally biased region" description="Polar residues" evidence="1">
    <location>
        <begin position="34"/>
        <end position="45"/>
    </location>
</feature>
<evidence type="ECO:0000313" key="2">
    <source>
        <dbReference type="EMBL" id="UWZ55395.1"/>
    </source>
</evidence>